<proteinExistence type="predicted"/>
<organism evidence="3 4">
    <name type="scientific">Fusibacter paucivorans</name>
    <dbReference type="NCBI Taxonomy" id="76009"/>
    <lineage>
        <taxon>Bacteria</taxon>
        <taxon>Bacillati</taxon>
        <taxon>Bacillota</taxon>
        <taxon>Clostridia</taxon>
        <taxon>Eubacteriales</taxon>
        <taxon>Eubacteriales Family XII. Incertae Sedis</taxon>
        <taxon>Fusibacter</taxon>
    </lineage>
</organism>
<keyword evidence="1" id="KW-0175">Coiled coil</keyword>
<protein>
    <submittedName>
        <fullName evidence="3">Helix-turn-helix domain-containing protein</fullName>
    </submittedName>
</protein>
<feature type="coiled-coil region" evidence="1">
    <location>
        <begin position="63"/>
        <end position="90"/>
    </location>
</feature>
<dbReference type="InterPro" id="IPR055247">
    <property type="entry name" value="InsJ-like_HTH"/>
</dbReference>
<dbReference type="EMBL" id="JAHBCL010000070">
    <property type="protein sequence ID" value="MBS7528837.1"/>
    <property type="molecule type" value="Genomic_DNA"/>
</dbReference>
<dbReference type="RefSeq" id="WP_213238692.1">
    <property type="nucleotide sequence ID" value="NZ_JAHBCL010000070.1"/>
</dbReference>
<sequence length="98" mass="11831">MNERIEIVSYCIAQNKDYTKTMEKYKVSYQQIYSWVKKYEKNGVDGLIDKRGKKKPLVDMTEVERLRAANKLLQSEIEQKSMEIDLLKKLEELERRRR</sequence>
<dbReference type="SUPFAM" id="SSF48295">
    <property type="entry name" value="TrpR-like"/>
    <property type="match status" value="1"/>
</dbReference>
<name>A0ABS5PV17_9FIRM</name>
<dbReference type="Pfam" id="PF13518">
    <property type="entry name" value="HTH_28"/>
    <property type="match status" value="1"/>
</dbReference>
<evidence type="ECO:0000256" key="1">
    <source>
        <dbReference type="SAM" id="Coils"/>
    </source>
</evidence>
<dbReference type="InterPro" id="IPR010921">
    <property type="entry name" value="Trp_repressor/repl_initiator"/>
</dbReference>
<dbReference type="InterPro" id="IPR036388">
    <property type="entry name" value="WH-like_DNA-bd_sf"/>
</dbReference>
<evidence type="ECO:0000259" key="2">
    <source>
        <dbReference type="Pfam" id="PF13518"/>
    </source>
</evidence>
<dbReference type="Gene3D" id="1.10.10.10">
    <property type="entry name" value="Winged helix-like DNA-binding domain superfamily/Winged helix DNA-binding domain"/>
    <property type="match status" value="1"/>
</dbReference>
<comment type="caution">
    <text evidence="3">The sequence shown here is derived from an EMBL/GenBank/DDBJ whole genome shotgun (WGS) entry which is preliminary data.</text>
</comment>
<keyword evidence="4" id="KW-1185">Reference proteome</keyword>
<accession>A0ABS5PV17</accession>
<gene>
    <name evidence="3" type="ORF">KHM83_19395</name>
</gene>
<feature type="domain" description="Insertion element IS150 protein InsJ-like helix-turn-helix" evidence="2">
    <location>
        <begin position="3"/>
        <end position="55"/>
    </location>
</feature>
<evidence type="ECO:0000313" key="4">
    <source>
        <dbReference type="Proteomes" id="UP000746471"/>
    </source>
</evidence>
<dbReference type="Proteomes" id="UP000746471">
    <property type="component" value="Unassembled WGS sequence"/>
</dbReference>
<reference evidence="3 4" key="1">
    <citation type="submission" date="2021-05" db="EMBL/GenBank/DDBJ databases">
        <title>Fusibacter ferrireducens sp. nov., an anaerobic, sulfur- and Fe-reducing bacterium isolated from the mangrove sediment.</title>
        <authorList>
            <person name="Qiu D."/>
        </authorList>
    </citation>
    <scope>NUCLEOTIDE SEQUENCE [LARGE SCALE GENOMIC DNA]</scope>
    <source>
        <strain evidence="3 4">DSM 12116</strain>
    </source>
</reference>
<evidence type="ECO:0000313" key="3">
    <source>
        <dbReference type="EMBL" id="MBS7528837.1"/>
    </source>
</evidence>